<name>A0ABM1N260_NICVS</name>
<feature type="compositionally biased region" description="Low complexity" evidence="2">
    <location>
        <begin position="11"/>
        <end position="21"/>
    </location>
</feature>
<evidence type="ECO:0000313" key="5">
    <source>
        <dbReference type="RefSeq" id="XP_017780910.1"/>
    </source>
</evidence>
<feature type="compositionally biased region" description="Basic and acidic residues" evidence="2">
    <location>
        <begin position="185"/>
        <end position="199"/>
    </location>
</feature>
<sequence>MTNFDLDDPLGDLLSDGSNDSFFEEAKPAAKRSSLSKTPEKKNISDLFGLEESKSSTKKDDWLGLKKSESPVKKASKKITFEEDDDILNILDSKKPETSKKSALIESLKNPTKEEDKKAFSLDDLLKESKFKKNDPIETTQSTPHINQRSEGFGLSSLEAPREGRRRPKTAAVADPLGLFSEPEPEPKPEPKPRKKEPETEILFQASEMKTKSTPNIASDVPDWLGGAAMKPNKSETTVETYEAKKSETVQEQLPVESLITHQKLAASHFDYQNASLALQQQESQVLMALQLRKYEDNLSEIQNKQQEVIMKQEQHFNSLLERQFAKQSAMENNMRLQQERINNHIQMLIGQPSVPTMKSAEDEKFEELKKSANEETTKQYEDLINTLKQRHHDELFLLEESYKKQLTTLEQSMESMENHLKMELDTITIKSREKMEQIESEHESEISKQKRKIEELYELHQTEIKQMRENNNRILEEVKYEYNTIIENIKMSKQTEASALQETTAYSHKLDSNLKLLDINSRTLLEMKHKVESDYGILSVAREESLKAKEEEIKLMRLALEKSRDSADSERAQLMSLVRNLEIKLAEQSQNSREERFALQQAASTLTARTAALDREADFNRASIEREREQMKTLRESILADQDKMIQEITEQKLALHTEKIKLETSIKLGQNYDSQRAKVEMEAAMQVAKEAAEMTDRERDNLLRQIREVEILKRNLIDREKKVSSRELELEKSLEHANRKNAVGERALEEARMLQINYNERLREIQAQMASLTARERKLAEEKISISRERLALHNNVKQMKKCSLCAIDNSRKFEDEDEDPEDEMVEHDIPRFISMSDADLFRLQLQRSEDQLASTHNTEDRQSLH</sequence>
<feature type="compositionally biased region" description="Basic and acidic residues" evidence="2">
    <location>
        <begin position="51"/>
        <end position="72"/>
    </location>
</feature>
<feature type="coiled-coil region" evidence="1">
    <location>
        <begin position="400"/>
        <end position="478"/>
    </location>
</feature>
<feature type="coiled-coil region" evidence="1">
    <location>
        <begin position="547"/>
        <end position="592"/>
    </location>
</feature>
<feature type="region of interest" description="Disordered" evidence="2">
    <location>
        <begin position="1"/>
        <end position="76"/>
    </location>
</feature>
<feature type="compositionally biased region" description="Basic and acidic residues" evidence="2">
    <location>
        <begin position="111"/>
        <end position="136"/>
    </location>
</feature>
<organism evidence="4 5">
    <name type="scientific">Nicrophorus vespilloides</name>
    <name type="common">Boreal carrion beetle</name>
    <dbReference type="NCBI Taxonomy" id="110193"/>
    <lineage>
        <taxon>Eukaryota</taxon>
        <taxon>Metazoa</taxon>
        <taxon>Ecdysozoa</taxon>
        <taxon>Arthropoda</taxon>
        <taxon>Hexapoda</taxon>
        <taxon>Insecta</taxon>
        <taxon>Pterygota</taxon>
        <taxon>Neoptera</taxon>
        <taxon>Endopterygota</taxon>
        <taxon>Coleoptera</taxon>
        <taxon>Polyphaga</taxon>
        <taxon>Staphyliniformia</taxon>
        <taxon>Silphidae</taxon>
        <taxon>Nicrophorinae</taxon>
        <taxon>Nicrophorus</taxon>
    </lineage>
</organism>
<feature type="coiled-coil region" evidence="1">
    <location>
        <begin position="750"/>
        <end position="784"/>
    </location>
</feature>
<feature type="coiled-coil region" evidence="1">
    <location>
        <begin position="687"/>
        <end position="721"/>
    </location>
</feature>
<keyword evidence="1" id="KW-0175">Coiled coil</keyword>
<dbReference type="RefSeq" id="XP_017780910.1">
    <property type="nucleotide sequence ID" value="XM_017925421.1"/>
</dbReference>
<reference evidence="5" key="1">
    <citation type="submission" date="2025-08" db="UniProtKB">
        <authorList>
            <consortium name="RefSeq"/>
        </authorList>
    </citation>
    <scope>IDENTIFICATION</scope>
    <source>
        <tissue evidence="5">Whole Larva</tissue>
    </source>
</reference>
<proteinExistence type="predicted"/>
<dbReference type="Proteomes" id="UP000695000">
    <property type="component" value="Unplaced"/>
</dbReference>
<feature type="domain" description="Fas-binding factor 1 C-terminal" evidence="3">
    <location>
        <begin position="379"/>
        <end position="802"/>
    </location>
</feature>
<evidence type="ECO:0000256" key="2">
    <source>
        <dbReference type="SAM" id="MobiDB-lite"/>
    </source>
</evidence>
<feature type="compositionally biased region" description="Polar residues" evidence="2">
    <location>
        <begin position="137"/>
        <end position="150"/>
    </location>
</feature>
<feature type="region of interest" description="Disordered" evidence="2">
    <location>
        <begin position="93"/>
        <end position="199"/>
    </location>
</feature>
<protein>
    <submittedName>
        <fullName evidence="5">Uncharacterized protein PFB0145c</fullName>
    </submittedName>
</protein>
<dbReference type="InterPro" id="IPR049390">
    <property type="entry name" value="FBF1_C"/>
</dbReference>
<evidence type="ECO:0000256" key="1">
    <source>
        <dbReference type="SAM" id="Coils"/>
    </source>
</evidence>
<dbReference type="InterPro" id="IPR033561">
    <property type="entry name" value="FBF1"/>
</dbReference>
<evidence type="ECO:0000313" key="4">
    <source>
        <dbReference type="Proteomes" id="UP000695000"/>
    </source>
</evidence>
<dbReference type="Pfam" id="PF21007">
    <property type="entry name" value="FBF1"/>
    <property type="match status" value="1"/>
</dbReference>
<dbReference type="PANTHER" id="PTHR33689">
    <property type="entry name" value="FAS-BINDING FACTOR 1"/>
    <property type="match status" value="1"/>
</dbReference>
<evidence type="ECO:0000259" key="3">
    <source>
        <dbReference type="Pfam" id="PF21007"/>
    </source>
</evidence>
<keyword evidence="4" id="KW-1185">Reference proteome</keyword>
<feature type="compositionally biased region" description="Acidic residues" evidence="2">
    <location>
        <begin position="1"/>
        <end position="10"/>
    </location>
</feature>
<gene>
    <name evidence="5" type="primary">LOC108565804</name>
</gene>
<accession>A0ABM1N260</accession>
<dbReference type="GeneID" id="108565804"/>
<dbReference type="PANTHER" id="PTHR33689:SF1">
    <property type="entry name" value="FAS-BINDING FACTOR 1"/>
    <property type="match status" value="1"/>
</dbReference>